<name>A0A1G4BLR8_9PEZI</name>
<dbReference type="RefSeq" id="XP_022479389.1">
    <property type="nucleotide sequence ID" value="XM_022614177.1"/>
</dbReference>
<dbReference type="Gene3D" id="3.40.630.30">
    <property type="match status" value="1"/>
</dbReference>
<dbReference type="STRING" id="1209926.A0A1G4BLR8"/>
<evidence type="ECO:0000259" key="1">
    <source>
        <dbReference type="PROSITE" id="PS51186"/>
    </source>
</evidence>
<dbReference type="CDD" id="cd04301">
    <property type="entry name" value="NAT_SF"/>
    <property type="match status" value="1"/>
</dbReference>
<dbReference type="AlphaFoldDB" id="A0A1G4BLR8"/>
<gene>
    <name evidence="2" type="ORF">CORC01_02527</name>
</gene>
<dbReference type="EMBL" id="MJBS01000014">
    <property type="protein sequence ID" value="OHF02247.1"/>
    <property type="molecule type" value="Genomic_DNA"/>
</dbReference>
<dbReference type="GeneID" id="34555687"/>
<proteinExistence type="predicted"/>
<dbReference type="GO" id="GO:0016747">
    <property type="term" value="F:acyltransferase activity, transferring groups other than amino-acyl groups"/>
    <property type="evidence" value="ECO:0007669"/>
    <property type="project" value="InterPro"/>
</dbReference>
<evidence type="ECO:0000313" key="3">
    <source>
        <dbReference type="Proteomes" id="UP000176998"/>
    </source>
</evidence>
<keyword evidence="3" id="KW-1185">Reference proteome</keyword>
<evidence type="ECO:0000313" key="2">
    <source>
        <dbReference type="EMBL" id="OHF02247.1"/>
    </source>
</evidence>
<dbReference type="PANTHER" id="PTHR43617:SF9">
    <property type="entry name" value="GNAT FAMILY ACETYLTRANSFERASE"/>
    <property type="match status" value="1"/>
</dbReference>
<reference evidence="2 3" key="1">
    <citation type="submission" date="2016-09" db="EMBL/GenBank/DDBJ databases">
        <authorList>
            <person name="Capua I."/>
            <person name="De Benedictis P."/>
            <person name="Joannis T."/>
            <person name="Lombin L.H."/>
            <person name="Cattoli G."/>
        </authorList>
    </citation>
    <scope>NUCLEOTIDE SEQUENCE [LARGE SCALE GENOMIC DNA]</scope>
    <source>
        <strain evidence="2 3">IMI 309357</strain>
    </source>
</reference>
<dbReference type="SUPFAM" id="SSF55729">
    <property type="entry name" value="Acyl-CoA N-acyltransferases (Nat)"/>
    <property type="match status" value="1"/>
</dbReference>
<protein>
    <submittedName>
        <fullName evidence="2">Acetyltransferase</fullName>
    </submittedName>
</protein>
<dbReference type="InterPro" id="IPR050276">
    <property type="entry name" value="MshD_Acetyltransferase"/>
</dbReference>
<dbReference type="InterPro" id="IPR000182">
    <property type="entry name" value="GNAT_dom"/>
</dbReference>
<dbReference type="PANTHER" id="PTHR43617">
    <property type="entry name" value="L-AMINO ACID N-ACETYLTRANSFERASE"/>
    <property type="match status" value="1"/>
</dbReference>
<keyword evidence="2" id="KW-0808">Transferase</keyword>
<dbReference type="OrthoDB" id="5689at2759"/>
<accession>A0A1G4BLR8</accession>
<organism evidence="2 3">
    <name type="scientific">Colletotrichum orchidophilum</name>
    <dbReference type="NCBI Taxonomy" id="1209926"/>
    <lineage>
        <taxon>Eukaryota</taxon>
        <taxon>Fungi</taxon>
        <taxon>Dikarya</taxon>
        <taxon>Ascomycota</taxon>
        <taxon>Pezizomycotina</taxon>
        <taxon>Sordariomycetes</taxon>
        <taxon>Hypocreomycetidae</taxon>
        <taxon>Glomerellales</taxon>
        <taxon>Glomerellaceae</taxon>
        <taxon>Colletotrichum</taxon>
    </lineage>
</organism>
<dbReference type="Proteomes" id="UP000176998">
    <property type="component" value="Unassembled WGS sequence"/>
</dbReference>
<feature type="domain" description="N-acetyltransferase" evidence="1">
    <location>
        <begin position="10"/>
        <end position="183"/>
    </location>
</feature>
<dbReference type="Pfam" id="PF00583">
    <property type="entry name" value="Acetyltransf_1"/>
    <property type="match status" value="1"/>
</dbReference>
<dbReference type="InterPro" id="IPR016181">
    <property type="entry name" value="Acyl_CoA_acyltransferase"/>
</dbReference>
<comment type="caution">
    <text evidence="2">The sequence shown here is derived from an EMBL/GenBank/DDBJ whole genome shotgun (WGS) entry which is preliminary data.</text>
</comment>
<dbReference type="PROSITE" id="PS51186">
    <property type="entry name" value="GNAT"/>
    <property type="match status" value="1"/>
</dbReference>
<sequence length="187" mass="20679">MADNKDTIFVQFRTANPDDALQVAQLIETAFRAEDSRADWTANMKLGRSFRYSADQVLATITKPDAAVLMGFDHRGVLVGSVQVVVKRDAGFARIAMLSVDPGQQRAGVGRQVLASAEAYAQRHYEVKKFGLNALSSREKLLAWYERCGYQKTGETSPFPVDRLALLDLPQDLCFVELEKDVAHGVA</sequence>